<organism evidence="1 2">
    <name type="scientific">Carya illinoinensis</name>
    <name type="common">Pecan</name>
    <dbReference type="NCBI Taxonomy" id="32201"/>
    <lineage>
        <taxon>Eukaryota</taxon>
        <taxon>Viridiplantae</taxon>
        <taxon>Streptophyta</taxon>
        <taxon>Embryophyta</taxon>
        <taxon>Tracheophyta</taxon>
        <taxon>Spermatophyta</taxon>
        <taxon>Magnoliopsida</taxon>
        <taxon>eudicotyledons</taxon>
        <taxon>Gunneridae</taxon>
        <taxon>Pentapetalae</taxon>
        <taxon>rosids</taxon>
        <taxon>fabids</taxon>
        <taxon>Fagales</taxon>
        <taxon>Juglandaceae</taxon>
        <taxon>Carya</taxon>
    </lineage>
</organism>
<comment type="caution">
    <text evidence="1">The sequence shown here is derived from an EMBL/GenBank/DDBJ whole genome shotgun (WGS) entry which is preliminary data.</text>
</comment>
<sequence>MVIIIDWYCMCRKGGESVNHLLIHCEVARRLWNEVLGRMDLAWAMPEKVVRVLASWKNLRGNQQIKAVWKMISICIMWCLWRERNDRTFKDKERSMEELKFFSLELFVHGS</sequence>
<name>A0A922JA36_CARIL</name>
<dbReference type="EMBL" id="CM031832">
    <property type="protein sequence ID" value="KAG6698602.1"/>
    <property type="molecule type" value="Genomic_DNA"/>
</dbReference>
<evidence type="ECO:0008006" key="3">
    <source>
        <dbReference type="Google" id="ProtNLM"/>
    </source>
</evidence>
<evidence type="ECO:0000313" key="1">
    <source>
        <dbReference type="EMBL" id="KAG6698602.1"/>
    </source>
</evidence>
<evidence type="ECO:0000313" key="2">
    <source>
        <dbReference type="Proteomes" id="UP000811246"/>
    </source>
</evidence>
<proteinExistence type="predicted"/>
<accession>A0A922JA36</accession>
<dbReference type="AlphaFoldDB" id="A0A922JA36"/>
<protein>
    <recommendedName>
        <fullName evidence="3">Reverse transcriptase zinc-binding domain-containing protein</fullName>
    </recommendedName>
</protein>
<gene>
    <name evidence="1" type="ORF">I3842_08G027500</name>
</gene>
<dbReference type="Proteomes" id="UP000811246">
    <property type="component" value="Chromosome 8"/>
</dbReference>
<reference evidence="1" key="1">
    <citation type="submission" date="2021-01" db="EMBL/GenBank/DDBJ databases">
        <authorList>
            <person name="Lovell J.T."/>
            <person name="Bentley N."/>
            <person name="Bhattarai G."/>
            <person name="Jenkins J.W."/>
            <person name="Sreedasyam A."/>
            <person name="Alarcon Y."/>
            <person name="Bock C."/>
            <person name="Boston L."/>
            <person name="Carlson J."/>
            <person name="Cervantes K."/>
            <person name="Clermont K."/>
            <person name="Krom N."/>
            <person name="Kubenka K."/>
            <person name="Mamidi S."/>
            <person name="Mattison C."/>
            <person name="Monteros M."/>
            <person name="Pisani C."/>
            <person name="Plott C."/>
            <person name="Rajasekar S."/>
            <person name="Rhein H.S."/>
            <person name="Rohla C."/>
            <person name="Song M."/>
            <person name="Hilaire R.S."/>
            <person name="Shu S."/>
            <person name="Wells L."/>
            <person name="Wang X."/>
            <person name="Webber J."/>
            <person name="Heerema R.J."/>
            <person name="Klein P."/>
            <person name="Conner P."/>
            <person name="Grauke L."/>
            <person name="Grimwood J."/>
            <person name="Schmutz J."/>
            <person name="Randall J.J."/>
        </authorList>
    </citation>
    <scope>NUCLEOTIDE SEQUENCE</scope>
    <source>
        <tissue evidence="1">Leaf</tissue>
    </source>
</reference>